<dbReference type="InterPro" id="IPR015943">
    <property type="entry name" value="WD40/YVTN_repeat-like_dom_sf"/>
</dbReference>
<evidence type="ECO:0000256" key="1">
    <source>
        <dbReference type="ARBA" id="ARBA00023180"/>
    </source>
</evidence>
<dbReference type="GO" id="GO:0007411">
    <property type="term" value="P:axon guidance"/>
    <property type="evidence" value="ECO:0007669"/>
    <property type="project" value="TreeGrafter"/>
</dbReference>
<feature type="transmembrane region" description="Helical" evidence="4">
    <location>
        <begin position="352"/>
        <end position="376"/>
    </location>
</feature>
<dbReference type="SMART" id="SM00630">
    <property type="entry name" value="Sema"/>
    <property type="match status" value="1"/>
</dbReference>
<dbReference type="AlphaFoldDB" id="A0A556UZ95"/>
<feature type="region of interest" description="Disordered" evidence="3">
    <location>
        <begin position="524"/>
        <end position="550"/>
    </location>
</feature>
<keyword evidence="4" id="KW-1133">Transmembrane helix</keyword>
<evidence type="ECO:0000256" key="4">
    <source>
        <dbReference type="SAM" id="Phobius"/>
    </source>
</evidence>
<dbReference type="InterPro" id="IPR027231">
    <property type="entry name" value="Semaphorin"/>
</dbReference>
<evidence type="ECO:0000256" key="2">
    <source>
        <dbReference type="PROSITE-ProRule" id="PRU00352"/>
    </source>
</evidence>
<protein>
    <submittedName>
        <fullName evidence="6">Semaphorin-6B</fullName>
    </submittedName>
</protein>
<proteinExistence type="predicted"/>
<gene>
    <name evidence="6" type="ORF">Baya_11176</name>
</gene>
<dbReference type="Proteomes" id="UP000319801">
    <property type="component" value="Unassembled WGS sequence"/>
</dbReference>
<dbReference type="GO" id="GO:0001755">
    <property type="term" value="P:neural crest cell migration"/>
    <property type="evidence" value="ECO:0007669"/>
    <property type="project" value="TreeGrafter"/>
</dbReference>
<evidence type="ECO:0000313" key="6">
    <source>
        <dbReference type="EMBL" id="TSQ01600.1"/>
    </source>
</evidence>
<name>A0A556UZ95_BAGYA</name>
<dbReference type="OrthoDB" id="9988752at2759"/>
<keyword evidence="4" id="KW-0812">Transmembrane</keyword>
<organism evidence="6 7">
    <name type="scientific">Bagarius yarrelli</name>
    <name type="common">Goonch</name>
    <name type="synonym">Bagrus yarrelli</name>
    <dbReference type="NCBI Taxonomy" id="175774"/>
    <lineage>
        <taxon>Eukaryota</taxon>
        <taxon>Metazoa</taxon>
        <taxon>Chordata</taxon>
        <taxon>Craniata</taxon>
        <taxon>Vertebrata</taxon>
        <taxon>Euteleostomi</taxon>
        <taxon>Actinopterygii</taxon>
        <taxon>Neopterygii</taxon>
        <taxon>Teleostei</taxon>
        <taxon>Ostariophysi</taxon>
        <taxon>Siluriformes</taxon>
        <taxon>Sisoridae</taxon>
        <taxon>Sisorinae</taxon>
        <taxon>Bagarius</taxon>
    </lineage>
</organism>
<feature type="domain" description="Sema" evidence="5">
    <location>
        <begin position="1"/>
        <end position="340"/>
    </location>
</feature>
<dbReference type="GO" id="GO:0005886">
    <property type="term" value="C:plasma membrane"/>
    <property type="evidence" value="ECO:0007669"/>
    <property type="project" value="TreeGrafter"/>
</dbReference>
<dbReference type="SUPFAM" id="SSF101912">
    <property type="entry name" value="Sema domain"/>
    <property type="match status" value="1"/>
</dbReference>
<dbReference type="GO" id="GO:0030215">
    <property type="term" value="F:semaphorin receptor binding"/>
    <property type="evidence" value="ECO:0007669"/>
    <property type="project" value="InterPro"/>
</dbReference>
<dbReference type="EMBL" id="VCAZ01000081">
    <property type="protein sequence ID" value="TSQ01600.1"/>
    <property type="molecule type" value="Genomic_DNA"/>
</dbReference>
<feature type="compositionally biased region" description="Polar residues" evidence="3">
    <location>
        <begin position="405"/>
        <end position="414"/>
    </location>
</feature>
<keyword evidence="7" id="KW-1185">Reference proteome</keyword>
<dbReference type="Pfam" id="PF01403">
    <property type="entry name" value="Sema"/>
    <property type="match status" value="1"/>
</dbReference>
<dbReference type="GO" id="GO:0030335">
    <property type="term" value="P:positive regulation of cell migration"/>
    <property type="evidence" value="ECO:0007669"/>
    <property type="project" value="TreeGrafter"/>
</dbReference>
<keyword evidence="1" id="KW-0325">Glycoprotein</keyword>
<evidence type="ECO:0000313" key="7">
    <source>
        <dbReference type="Proteomes" id="UP000319801"/>
    </source>
</evidence>
<comment type="caution">
    <text evidence="6">The sequence shown here is derived from an EMBL/GenBank/DDBJ whole genome shotgun (WGS) entry which is preliminary data.</text>
</comment>
<feature type="region of interest" description="Disordered" evidence="3">
    <location>
        <begin position="384"/>
        <end position="469"/>
    </location>
</feature>
<keyword evidence="4" id="KW-0472">Membrane</keyword>
<dbReference type="GO" id="GO:0045499">
    <property type="term" value="F:chemorepellent activity"/>
    <property type="evidence" value="ECO:0007669"/>
    <property type="project" value="TreeGrafter"/>
</dbReference>
<accession>A0A556UZ95</accession>
<dbReference type="PANTHER" id="PTHR11036:SF130">
    <property type="entry name" value="SEMA DOMAIN, TRANSMEMBRANE DOMAIN (TM), AND CYTOPLASMIC DOMAIN, (SEMAPHORIN) 6BA"/>
    <property type="match status" value="1"/>
</dbReference>
<dbReference type="InterPro" id="IPR036352">
    <property type="entry name" value="Semap_dom_sf"/>
</dbReference>
<dbReference type="GO" id="GO:0071526">
    <property type="term" value="P:semaphorin-plexin signaling pathway"/>
    <property type="evidence" value="ECO:0007669"/>
    <property type="project" value="TreeGrafter"/>
</dbReference>
<evidence type="ECO:0000259" key="5">
    <source>
        <dbReference type="PROSITE" id="PS51004"/>
    </source>
</evidence>
<dbReference type="InterPro" id="IPR001627">
    <property type="entry name" value="Semap_dom"/>
</dbReference>
<dbReference type="PANTHER" id="PTHR11036">
    <property type="entry name" value="SEMAPHORIN"/>
    <property type="match status" value="1"/>
</dbReference>
<reference evidence="6 7" key="1">
    <citation type="journal article" date="2019" name="Genome Biol. Evol.">
        <title>Whole-Genome Sequencing of the Giant Devil Catfish, Bagarius yarrelli.</title>
        <authorList>
            <person name="Jiang W."/>
            <person name="Lv Y."/>
            <person name="Cheng L."/>
            <person name="Yang K."/>
            <person name="Chao B."/>
            <person name="Wang X."/>
            <person name="Li Y."/>
            <person name="Pan X."/>
            <person name="You X."/>
            <person name="Zhang Y."/>
            <person name="Yang J."/>
            <person name="Li J."/>
            <person name="Zhang X."/>
            <person name="Liu S."/>
            <person name="Sun C."/>
            <person name="Yang J."/>
            <person name="Shi Q."/>
        </authorList>
    </citation>
    <scope>NUCLEOTIDE SEQUENCE [LARGE SCALE GENOMIC DNA]</scope>
    <source>
        <strain evidence="6">JWS20170419001</strain>
        <tissue evidence="6">Muscle</tissue>
    </source>
</reference>
<evidence type="ECO:0000256" key="3">
    <source>
        <dbReference type="SAM" id="MobiDB-lite"/>
    </source>
</evidence>
<dbReference type="Gene3D" id="2.130.10.10">
    <property type="entry name" value="YVTN repeat-like/Quinoprotein amine dehydrogenase"/>
    <property type="match status" value="1"/>
</dbReference>
<dbReference type="PROSITE" id="PS51004">
    <property type="entry name" value="SEMA"/>
    <property type="match status" value="1"/>
</dbReference>
<comment type="caution">
    <text evidence="2">Lacks conserved residue(s) required for the propagation of feature annotation.</text>
</comment>
<sequence>MARCPYDPKHANVALFAEGNLFTGTVTDFLAIDAVIYRSLGDSPALRTIKHDSKWFREPYFVSAVEWGPHIYFFFREMAMEFNYLEKVMVSRVARVCKGDLGGSQRVLEKQWTSFLKARLNCSIPGDSHFYFNLLQSTSPVIRMHGRDIILGVFSTPPNSIPGSAVCAFDMQQLARVFEGRFKEQKTPESIWTPVPEELVPKPRPGGCAGQGSRFSSSTSFPDEVLNFIKTHPLMDEAVPLLGHRPWIVKTMVRYQLNTMVVDTEAGPQRNRTVVFLGSTRGTVLKFLITPGRDNPYSSTNVFLEELEGYNPERLPFVQDVEYGNTTHLGDCEGLLHESFTDEPESLVTLNLLVVAAVSAFSTGAVLSGLVVCWIMSQKHRHCSRSESSSSGTQRKSEKERSMLGPSTSGSVLSMTDRPRPQGETLFMMPNGWTKAGDLDPGLLPTPEQTPLQQKRPAPSLRLSDSGSGWDQSQTFLNSVGTQCPPPPPSAIFLSSKLLTDRRHDDVIERQRYVSLSKYREHGSRPGTLLRKSAGDYNYPMTPQDSPDRRRVVSAPSTQMEYTGEALRWTHENYVFHAVPTPGHRYPAGTGHPASLARTVLHGSRGLMDLADFSHLLGKGGNERAPSGQ</sequence>